<comment type="caution">
    <text evidence="1">The sequence shown here is derived from an EMBL/GenBank/DDBJ whole genome shotgun (WGS) entry which is preliminary data.</text>
</comment>
<dbReference type="EMBL" id="MU825396">
    <property type="protein sequence ID" value="KAJ7394676.1"/>
    <property type="molecule type" value="Genomic_DNA"/>
</dbReference>
<gene>
    <name evidence="1" type="ORF">OS493_000497</name>
</gene>
<reference evidence="1" key="1">
    <citation type="submission" date="2023-01" db="EMBL/GenBank/DDBJ databases">
        <title>Genome assembly of the deep-sea coral Lophelia pertusa.</title>
        <authorList>
            <person name="Herrera S."/>
            <person name="Cordes E."/>
        </authorList>
    </citation>
    <scope>NUCLEOTIDE SEQUENCE</scope>
    <source>
        <strain evidence="1">USNM1676648</strain>
        <tissue evidence="1">Polyp</tissue>
    </source>
</reference>
<accession>A0A9X0DCK1</accession>
<proteinExistence type="predicted"/>
<keyword evidence="2" id="KW-1185">Reference proteome</keyword>
<evidence type="ECO:0000313" key="1">
    <source>
        <dbReference type="EMBL" id="KAJ7394676.1"/>
    </source>
</evidence>
<dbReference type="AlphaFoldDB" id="A0A9X0DCK1"/>
<sequence length="151" mass="17535">MTARMNGRQVNLTLIQCSDNNTKATFYDQLQAEIEALEPCHDLLIVFSRSQCKMRRGADIGSDRHLVTAYVKRSTGHKAPGNRCFYTERLQGPIVKSAFITQPEKQIPSPESIKTCLRFKETRKRKKWITQGTWRAIKNRRDLKKKLTHRC</sequence>
<name>A0A9X0DCK1_9CNID</name>
<dbReference type="OrthoDB" id="5985508at2759"/>
<dbReference type="Proteomes" id="UP001163046">
    <property type="component" value="Unassembled WGS sequence"/>
</dbReference>
<evidence type="ECO:0000313" key="2">
    <source>
        <dbReference type="Proteomes" id="UP001163046"/>
    </source>
</evidence>
<protein>
    <submittedName>
        <fullName evidence="1">Uncharacterized protein</fullName>
    </submittedName>
</protein>
<organism evidence="1 2">
    <name type="scientific">Desmophyllum pertusum</name>
    <dbReference type="NCBI Taxonomy" id="174260"/>
    <lineage>
        <taxon>Eukaryota</taxon>
        <taxon>Metazoa</taxon>
        <taxon>Cnidaria</taxon>
        <taxon>Anthozoa</taxon>
        <taxon>Hexacorallia</taxon>
        <taxon>Scleractinia</taxon>
        <taxon>Caryophylliina</taxon>
        <taxon>Caryophylliidae</taxon>
        <taxon>Desmophyllum</taxon>
    </lineage>
</organism>